<dbReference type="Proteomes" id="UP001178507">
    <property type="component" value="Unassembled WGS sequence"/>
</dbReference>
<gene>
    <name evidence="7" type="ORF">EVOR1521_LOCUS15192</name>
</gene>
<feature type="non-terminal residue" evidence="7">
    <location>
        <position position="1"/>
    </location>
</feature>
<evidence type="ECO:0000313" key="8">
    <source>
        <dbReference type="Proteomes" id="UP001178507"/>
    </source>
</evidence>
<organism evidence="7 8">
    <name type="scientific">Effrenium voratum</name>
    <dbReference type="NCBI Taxonomy" id="2562239"/>
    <lineage>
        <taxon>Eukaryota</taxon>
        <taxon>Sar</taxon>
        <taxon>Alveolata</taxon>
        <taxon>Dinophyceae</taxon>
        <taxon>Suessiales</taxon>
        <taxon>Symbiodiniaceae</taxon>
        <taxon>Effrenium</taxon>
    </lineage>
</organism>
<reference evidence="7" key="1">
    <citation type="submission" date="2023-08" db="EMBL/GenBank/DDBJ databases">
        <authorList>
            <person name="Chen Y."/>
            <person name="Shah S."/>
            <person name="Dougan E. K."/>
            <person name="Thang M."/>
            <person name="Chan C."/>
        </authorList>
    </citation>
    <scope>NUCLEOTIDE SEQUENCE</scope>
</reference>
<name>A0AA36ILL2_9DINO</name>
<feature type="transmembrane region" description="Helical" evidence="5">
    <location>
        <begin position="44"/>
        <end position="76"/>
    </location>
</feature>
<feature type="transmembrane region" description="Helical" evidence="5">
    <location>
        <begin position="123"/>
        <end position="143"/>
    </location>
</feature>
<proteinExistence type="predicted"/>
<dbReference type="GO" id="GO:0016020">
    <property type="term" value="C:membrane"/>
    <property type="evidence" value="ECO:0007669"/>
    <property type="project" value="UniProtKB-SubCell"/>
</dbReference>
<dbReference type="AlphaFoldDB" id="A0AA36ILL2"/>
<keyword evidence="4 5" id="KW-0472">Membrane</keyword>
<comment type="subcellular location">
    <subcellularLocation>
        <location evidence="1">Membrane</location>
        <topology evidence="1">Multi-pass membrane protein</topology>
    </subcellularLocation>
</comment>
<keyword evidence="3 5" id="KW-1133">Transmembrane helix</keyword>
<dbReference type="GO" id="GO:0015179">
    <property type="term" value="F:L-amino acid transmembrane transporter activity"/>
    <property type="evidence" value="ECO:0007669"/>
    <property type="project" value="TreeGrafter"/>
</dbReference>
<comment type="caution">
    <text evidence="7">The sequence shown here is derived from an EMBL/GenBank/DDBJ whole genome shotgun (WGS) entry which is preliminary data.</text>
</comment>
<feature type="transmembrane region" description="Helical" evidence="5">
    <location>
        <begin position="96"/>
        <end position="116"/>
    </location>
</feature>
<dbReference type="PANTHER" id="PTHR22950">
    <property type="entry name" value="AMINO ACID TRANSPORTER"/>
    <property type="match status" value="1"/>
</dbReference>
<evidence type="ECO:0000256" key="5">
    <source>
        <dbReference type="SAM" id="Phobius"/>
    </source>
</evidence>
<dbReference type="InterPro" id="IPR013057">
    <property type="entry name" value="AA_transpt_TM"/>
</dbReference>
<dbReference type="Pfam" id="PF01490">
    <property type="entry name" value="Aa_trans"/>
    <property type="match status" value="1"/>
</dbReference>
<sequence length="184" mass="19648">ASLISVLVEFVIYATLATAGYLSFRGGTEQDFIRNYPADDWWMLVVRCLYSVPVVFGVPINLAPAAASMMALAGHWSPAFARQRSGSSAELPSGAWWSRVAVLALALGSCALVALCSEAFADVIGLFGACFGTLICLVWPLMIYIKVMKNLHSRALSTVIIAALIGAALLGMAAFVEQFFSFVS</sequence>
<feature type="domain" description="Amino acid transporter transmembrane" evidence="6">
    <location>
        <begin position="2"/>
        <end position="161"/>
    </location>
</feature>
<feature type="transmembrane region" description="Helical" evidence="5">
    <location>
        <begin position="155"/>
        <end position="176"/>
    </location>
</feature>
<keyword evidence="2 5" id="KW-0812">Transmembrane</keyword>
<keyword evidence="8" id="KW-1185">Reference proteome</keyword>
<evidence type="ECO:0000256" key="2">
    <source>
        <dbReference type="ARBA" id="ARBA00022692"/>
    </source>
</evidence>
<dbReference type="EMBL" id="CAUJNA010001902">
    <property type="protein sequence ID" value="CAJ1389606.1"/>
    <property type="molecule type" value="Genomic_DNA"/>
</dbReference>
<feature type="transmembrane region" description="Helical" evidence="5">
    <location>
        <begin position="6"/>
        <end position="24"/>
    </location>
</feature>
<evidence type="ECO:0000256" key="3">
    <source>
        <dbReference type="ARBA" id="ARBA00022989"/>
    </source>
</evidence>
<protein>
    <recommendedName>
        <fullName evidence="6">Amino acid transporter transmembrane domain-containing protein</fullName>
    </recommendedName>
</protein>
<evidence type="ECO:0000256" key="4">
    <source>
        <dbReference type="ARBA" id="ARBA00023136"/>
    </source>
</evidence>
<evidence type="ECO:0000313" key="7">
    <source>
        <dbReference type="EMBL" id="CAJ1389606.1"/>
    </source>
</evidence>
<accession>A0AA36ILL2</accession>
<evidence type="ECO:0000259" key="6">
    <source>
        <dbReference type="Pfam" id="PF01490"/>
    </source>
</evidence>
<evidence type="ECO:0000256" key="1">
    <source>
        <dbReference type="ARBA" id="ARBA00004141"/>
    </source>
</evidence>